<dbReference type="InterPro" id="IPR020904">
    <property type="entry name" value="Sc_DH/Rdtase_CS"/>
</dbReference>
<dbReference type="Gene3D" id="3.40.50.720">
    <property type="entry name" value="NAD(P)-binding Rossmann-like Domain"/>
    <property type="match status" value="1"/>
</dbReference>
<dbReference type="PROSITE" id="PS00061">
    <property type="entry name" value="ADH_SHORT"/>
    <property type="match status" value="1"/>
</dbReference>
<dbReference type="EMBL" id="JXAK01000007">
    <property type="protein sequence ID" value="KIL41633.1"/>
    <property type="molecule type" value="Genomic_DNA"/>
</dbReference>
<comment type="caution">
    <text evidence="3">The sequence shown here is derived from an EMBL/GenBank/DDBJ whole genome shotgun (WGS) entry which is preliminary data.</text>
</comment>
<evidence type="ECO:0000313" key="4">
    <source>
        <dbReference type="Proteomes" id="UP000031967"/>
    </source>
</evidence>
<dbReference type="InterPro" id="IPR036291">
    <property type="entry name" value="NAD(P)-bd_dom_sf"/>
</dbReference>
<protein>
    <recommendedName>
        <fullName evidence="2">Ketoreductase domain-containing protein</fullName>
    </recommendedName>
</protein>
<evidence type="ECO:0000313" key="3">
    <source>
        <dbReference type="EMBL" id="KIL41633.1"/>
    </source>
</evidence>
<dbReference type="Proteomes" id="UP000031967">
    <property type="component" value="Unassembled WGS sequence"/>
</dbReference>
<evidence type="ECO:0000259" key="2">
    <source>
        <dbReference type="SMART" id="SM00822"/>
    </source>
</evidence>
<evidence type="ECO:0000256" key="1">
    <source>
        <dbReference type="ARBA" id="ARBA00006484"/>
    </source>
</evidence>
<dbReference type="CDD" id="cd05233">
    <property type="entry name" value="SDR_c"/>
    <property type="match status" value="1"/>
</dbReference>
<dbReference type="SMART" id="SM00822">
    <property type="entry name" value="PKS_KR"/>
    <property type="match status" value="1"/>
</dbReference>
<dbReference type="InterPro" id="IPR050259">
    <property type="entry name" value="SDR"/>
</dbReference>
<accession>A0ABR5AL83</accession>
<dbReference type="PRINTS" id="PR00081">
    <property type="entry name" value="GDHRDH"/>
</dbReference>
<proteinExistence type="inferred from homology"/>
<feature type="domain" description="Ketoreductase" evidence="2">
    <location>
        <begin position="20"/>
        <end position="201"/>
    </location>
</feature>
<dbReference type="PRINTS" id="PR00080">
    <property type="entry name" value="SDRFAMILY"/>
</dbReference>
<sequence length="280" mass="30028">MSLAIDSRSTSELAIRVQGRSAVVTGAGSGIGYAVAKALLQSGANVACWDIRLTPELQSLERQYGDRTAVMAVDVASVDEVEQAGLATAQRFGGVDIVVNCAGVMYKDKVGEIDMAAWDRIYSINVKGTLFVNQTLVPYLKRSGCGRIINIASMTALIGLETYAPYSSSKAAVSNMTKVMAAELAPFGVTVNALCPGWVDTPMLSALFDRIGEIHGLEREQAKDEVLRHVPQRRFIHPDEIAFAVLFLSSPLAQGISALDLSIDNGLANTFKPGLHMKHD</sequence>
<dbReference type="InterPro" id="IPR002347">
    <property type="entry name" value="SDR_fam"/>
</dbReference>
<reference evidence="3 4" key="1">
    <citation type="submission" date="2014-12" db="EMBL/GenBank/DDBJ databases">
        <title>Draft genome sequence of Paenibacillus kamchatkensis strain B-2647.</title>
        <authorList>
            <person name="Karlyshev A.V."/>
            <person name="Kudryashova E.B."/>
        </authorList>
    </citation>
    <scope>NUCLEOTIDE SEQUENCE [LARGE SCALE GENOMIC DNA]</scope>
    <source>
        <strain evidence="3 4">VKM B-2647</strain>
    </source>
</reference>
<dbReference type="PANTHER" id="PTHR42879:SF2">
    <property type="entry name" value="3-OXOACYL-[ACYL-CARRIER-PROTEIN] REDUCTASE FABG"/>
    <property type="match status" value="1"/>
</dbReference>
<dbReference type="InterPro" id="IPR057326">
    <property type="entry name" value="KR_dom"/>
</dbReference>
<dbReference type="PANTHER" id="PTHR42879">
    <property type="entry name" value="3-OXOACYL-(ACYL-CARRIER-PROTEIN) REDUCTASE"/>
    <property type="match status" value="1"/>
</dbReference>
<dbReference type="Pfam" id="PF13561">
    <property type="entry name" value="adh_short_C2"/>
    <property type="match status" value="1"/>
</dbReference>
<name>A0ABR5AL83_9BACL</name>
<organism evidence="3 4">
    <name type="scientific">Gordoniibacillus kamchatkensis</name>
    <dbReference type="NCBI Taxonomy" id="1590651"/>
    <lineage>
        <taxon>Bacteria</taxon>
        <taxon>Bacillati</taxon>
        <taxon>Bacillota</taxon>
        <taxon>Bacilli</taxon>
        <taxon>Bacillales</taxon>
        <taxon>Paenibacillaceae</taxon>
        <taxon>Gordoniibacillus</taxon>
    </lineage>
</organism>
<dbReference type="SUPFAM" id="SSF51735">
    <property type="entry name" value="NAD(P)-binding Rossmann-fold domains"/>
    <property type="match status" value="1"/>
</dbReference>
<gene>
    <name evidence="3" type="ORF">SD70_05770</name>
</gene>
<comment type="similarity">
    <text evidence="1">Belongs to the short-chain dehydrogenases/reductases (SDR) family.</text>
</comment>
<dbReference type="RefSeq" id="WP_041046480.1">
    <property type="nucleotide sequence ID" value="NZ_JXAK01000007.1"/>
</dbReference>
<keyword evidence="4" id="KW-1185">Reference proteome</keyword>